<evidence type="ECO:0000256" key="1">
    <source>
        <dbReference type="ARBA" id="ARBA00011040"/>
    </source>
</evidence>
<comment type="similarity">
    <text evidence="1">Belongs to the arsA ATPase family.</text>
</comment>
<gene>
    <name evidence="4" type="ORF">FHS23_002853</name>
</gene>
<dbReference type="CDD" id="cd02035">
    <property type="entry name" value="ArsA"/>
    <property type="match status" value="1"/>
</dbReference>
<reference evidence="4 5" key="1">
    <citation type="submission" date="2020-08" db="EMBL/GenBank/DDBJ databases">
        <title>Genomic Encyclopedia of Type Strains, Phase III (KMG-III): the genomes of soil and plant-associated and newly described type strains.</title>
        <authorList>
            <person name="Whitman W."/>
        </authorList>
    </citation>
    <scope>NUCLEOTIDE SEQUENCE [LARGE SCALE GENOMIC DNA]</scope>
    <source>
        <strain evidence="4 5">CECT 8577</strain>
    </source>
</reference>
<feature type="compositionally biased region" description="Pro residues" evidence="2">
    <location>
        <begin position="308"/>
        <end position="324"/>
    </location>
</feature>
<dbReference type="Gene3D" id="3.40.50.300">
    <property type="entry name" value="P-loop containing nucleotide triphosphate hydrolases"/>
    <property type="match status" value="1"/>
</dbReference>
<dbReference type="GO" id="GO:0005524">
    <property type="term" value="F:ATP binding"/>
    <property type="evidence" value="ECO:0007669"/>
    <property type="project" value="InterPro"/>
</dbReference>
<dbReference type="PANTHER" id="PTHR10803">
    <property type="entry name" value="ARSENICAL PUMP-DRIVING ATPASE ARSENITE-TRANSLOCATING ATPASE"/>
    <property type="match status" value="1"/>
</dbReference>
<evidence type="ECO:0000256" key="2">
    <source>
        <dbReference type="SAM" id="MobiDB-lite"/>
    </source>
</evidence>
<dbReference type="InterPro" id="IPR027417">
    <property type="entry name" value="P-loop_NTPase"/>
</dbReference>
<organism evidence="4 5">
    <name type="scientific">Prauserella isguenensis</name>
    <dbReference type="NCBI Taxonomy" id="1470180"/>
    <lineage>
        <taxon>Bacteria</taxon>
        <taxon>Bacillati</taxon>
        <taxon>Actinomycetota</taxon>
        <taxon>Actinomycetes</taxon>
        <taxon>Pseudonocardiales</taxon>
        <taxon>Pseudonocardiaceae</taxon>
        <taxon>Prauserella</taxon>
    </lineage>
</organism>
<proteinExistence type="inferred from homology"/>
<sequence>MIRFFGGKGGVGKTTLAAAFAVRQARRGVRTLVVSTDPAHSLGDVLGATLSDEPRPAGESLLAAEISGERQAGRRVAEVLEDARHAVPREVLPAVERHLRRAVESPGTVESALLDRLTDLVERTGKDWDLLVVDSAPTGHMLRLLSLPELLTPWIEGLAHNRKQARDVDRFADGLLGQAGAQRDPLLERLQSRRQRLEALQARLRADARVHLVLVPERLPLAETERAADQLTEAGVPLAAVLVNRVASGEESGVLARRRDQEHTVLARVRERFGGDGASGVLTVPLLPGDLTGAAGLDEAGAWLQPLDPQPADPQPLDPPPADS</sequence>
<feature type="domain" description="ArsA/GET3 Anion-transporting ATPase-like" evidence="3">
    <location>
        <begin position="4"/>
        <end position="301"/>
    </location>
</feature>
<dbReference type="GO" id="GO:0016887">
    <property type="term" value="F:ATP hydrolysis activity"/>
    <property type="evidence" value="ECO:0007669"/>
    <property type="project" value="InterPro"/>
</dbReference>
<dbReference type="NCBIfam" id="TIGR00345">
    <property type="entry name" value="GET3_arsA_TRC40"/>
    <property type="match status" value="1"/>
</dbReference>
<dbReference type="AlphaFoldDB" id="A0A839S3E4"/>
<accession>A0A839S3E4</accession>
<dbReference type="EMBL" id="JACHWU010000003">
    <property type="protein sequence ID" value="MBB3051824.1"/>
    <property type="molecule type" value="Genomic_DNA"/>
</dbReference>
<comment type="caution">
    <text evidence="4">The sequence shown here is derived from an EMBL/GenBank/DDBJ whole genome shotgun (WGS) entry which is preliminary data.</text>
</comment>
<evidence type="ECO:0000313" key="5">
    <source>
        <dbReference type="Proteomes" id="UP000550714"/>
    </source>
</evidence>
<dbReference type="PANTHER" id="PTHR10803:SF3">
    <property type="entry name" value="ATPASE GET3"/>
    <property type="match status" value="1"/>
</dbReference>
<dbReference type="Pfam" id="PF02374">
    <property type="entry name" value="ArsA_ATPase"/>
    <property type="match status" value="1"/>
</dbReference>
<dbReference type="SUPFAM" id="SSF52540">
    <property type="entry name" value="P-loop containing nucleoside triphosphate hydrolases"/>
    <property type="match status" value="1"/>
</dbReference>
<feature type="region of interest" description="Disordered" evidence="2">
    <location>
        <begin position="297"/>
        <end position="324"/>
    </location>
</feature>
<protein>
    <submittedName>
        <fullName evidence="4">Arsenite-transporting ATPase</fullName>
    </submittedName>
</protein>
<dbReference type="InterPro" id="IPR025723">
    <property type="entry name" value="ArsA/GET3_ATPase-like"/>
</dbReference>
<dbReference type="Proteomes" id="UP000550714">
    <property type="component" value="Unassembled WGS sequence"/>
</dbReference>
<dbReference type="InterPro" id="IPR016300">
    <property type="entry name" value="ATPase_ArsA/GET3"/>
</dbReference>
<evidence type="ECO:0000259" key="3">
    <source>
        <dbReference type="Pfam" id="PF02374"/>
    </source>
</evidence>
<keyword evidence="5" id="KW-1185">Reference proteome</keyword>
<evidence type="ECO:0000313" key="4">
    <source>
        <dbReference type="EMBL" id="MBB3051824.1"/>
    </source>
</evidence>
<name>A0A839S3E4_9PSEU</name>